<feature type="compositionally biased region" description="Polar residues" evidence="1">
    <location>
        <begin position="158"/>
        <end position="175"/>
    </location>
</feature>
<dbReference type="Proteomes" id="UP000313359">
    <property type="component" value="Unassembled WGS sequence"/>
</dbReference>
<gene>
    <name evidence="2" type="ORF">L227DRAFT_617112</name>
</gene>
<accession>A0A5C2RNS7</accession>
<reference evidence="2" key="1">
    <citation type="journal article" date="2018" name="Genome Biol. Evol.">
        <title>Genomics and development of Lentinus tigrinus, a white-rot wood-decaying mushroom with dimorphic fruiting bodies.</title>
        <authorList>
            <person name="Wu B."/>
            <person name="Xu Z."/>
            <person name="Knudson A."/>
            <person name="Carlson A."/>
            <person name="Chen N."/>
            <person name="Kovaka S."/>
            <person name="LaButti K."/>
            <person name="Lipzen A."/>
            <person name="Pennachio C."/>
            <person name="Riley R."/>
            <person name="Schakwitz W."/>
            <person name="Umezawa K."/>
            <person name="Ohm R.A."/>
            <person name="Grigoriev I.V."/>
            <person name="Nagy L.G."/>
            <person name="Gibbons J."/>
            <person name="Hibbett D."/>
        </authorList>
    </citation>
    <scope>NUCLEOTIDE SEQUENCE [LARGE SCALE GENOMIC DNA]</scope>
    <source>
        <strain evidence="2">ALCF2SS1-6</strain>
    </source>
</reference>
<feature type="compositionally biased region" description="Polar residues" evidence="1">
    <location>
        <begin position="361"/>
        <end position="374"/>
    </location>
</feature>
<feature type="region of interest" description="Disordered" evidence="1">
    <location>
        <begin position="549"/>
        <end position="569"/>
    </location>
</feature>
<feature type="compositionally biased region" description="Polar residues" evidence="1">
    <location>
        <begin position="64"/>
        <end position="74"/>
    </location>
</feature>
<feature type="region of interest" description="Disordered" evidence="1">
    <location>
        <begin position="1"/>
        <end position="224"/>
    </location>
</feature>
<evidence type="ECO:0000313" key="2">
    <source>
        <dbReference type="EMBL" id="RPD53268.1"/>
    </source>
</evidence>
<dbReference type="EMBL" id="ML122325">
    <property type="protein sequence ID" value="RPD53268.1"/>
    <property type="molecule type" value="Genomic_DNA"/>
</dbReference>
<dbReference type="AlphaFoldDB" id="A0A5C2RNS7"/>
<sequence>MSLSDSEDDFNREASSPSLQNHADADASEDNDAGISQEPSEHAHSDDFDTCSIQSVDPLPGNTDDLSSATQVASSRLEAASSSQVGSDDDDGESEVGDTGREMDDLDYDSGDTLPAGKELLKIIVPPPGTFSKPKQAKSSPTKKLPAATAKVKKGKNSTRTSSPAHPGKSTPQEKVSQHGKKVAKSKMGHNSKGDHDQPSTSVATASVGLSKKRTGPGRPAKVQDVPQLVTKWSVSAYVEVEQPPKVEQKTERCKKKIVLQEPLRLGPLTITHKTTWSVLVADLADVLEVNKENLLLHSLSWRGMLEPGTKCASADTDLWLPMMNASGYDELVETGIKKHQYSRIRLRIAPPKLPGKRKTSSSLPWAQAQSTVRSDCDDSEDEAPPKAKKSKSVPPKKMGLDQQLAAGIDALKLEHPVGRCLEHPGIRCYHDPAGLHFELDNNRLTVWAHALHQHEPGVDIAHPPKNNIFFQADKAIKPRRGHRAPDSGFNSPVVAPGGPYGYQQQWALHLAYSPAMYYPPMMGAPPPYASFPPPSPYAYYPGMLPPPPGYPSPQSPSAGPSHHAHRSD</sequence>
<proteinExistence type="predicted"/>
<evidence type="ECO:0000256" key="1">
    <source>
        <dbReference type="SAM" id="MobiDB-lite"/>
    </source>
</evidence>
<protein>
    <submittedName>
        <fullName evidence="2">Uncharacterized protein</fullName>
    </submittedName>
</protein>
<name>A0A5C2RNS7_9APHY</name>
<keyword evidence="3" id="KW-1185">Reference proteome</keyword>
<evidence type="ECO:0000313" key="3">
    <source>
        <dbReference type="Proteomes" id="UP000313359"/>
    </source>
</evidence>
<feature type="compositionally biased region" description="Acidic residues" evidence="1">
    <location>
        <begin position="87"/>
        <end position="96"/>
    </location>
</feature>
<dbReference type="OrthoDB" id="2758740at2759"/>
<feature type="region of interest" description="Disordered" evidence="1">
    <location>
        <begin position="353"/>
        <end position="399"/>
    </location>
</feature>
<organism evidence="2 3">
    <name type="scientific">Lentinus tigrinus ALCF2SS1-6</name>
    <dbReference type="NCBI Taxonomy" id="1328759"/>
    <lineage>
        <taxon>Eukaryota</taxon>
        <taxon>Fungi</taxon>
        <taxon>Dikarya</taxon>
        <taxon>Basidiomycota</taxon>
        <taxon>Agaricomycotina</taxon>
        <taxon>Agaricomycetes</taxon>
        <taxon>Polyporales</taxon>
        <taxon>Polyporaceae</taxon>
        <taxon>Lentinus</taxon>
    </lineage>
</organism>
<feature type="compositionally biased region" description="Basic residues" evidence="1">
    <location>
        <begin position="178"/>
        <end position="190"/>
    </location>
</feature>
<feature type="compositionally biased region" description="Acidic residues" evidence="1">
    <location>
        <begin position="1"/>
        <end position="10"/>
    </location>
</feature>